<dbReference type="EMBL" id="LWDX02025873">
    <property type="protein sequence ID" value="OEL30331.1"/>
    <property type="molecule type" value="Genomic_DNA"/>
</dbReference>
<feature type="compositionally biased region" description="Basic and acidic residues" evidence="1">
    <location>
        <begin position="1"/>
        <end position="13"/>
    </location>
</feature>
<evidence type="ECO:0000313" key="2">
    <source>
        <dbReference type="EMBL" id="OEL30331.1"/>
    </source>
</evidence>
<feature type="region of interest" description="Disordered" evidence="1">
    <location>
        <begin position="1"/>
        <end position="57"/>
    </location>
</feature>
<proteinExistence type="predicted"/>
<keyword evidence="3" id="KW-1185">Reference proteome</keyword>
<dbReference type="Proteomes" id="UP000095767">
    <property type="component" value="Unassembled WGS sequence"/>
</dbReference>
<feature type="non-terminal residue" evidence="2">
    <location>
        <position position="1"/>
    </location>
</feature>
<dbReference type="AlphaFoldDB" id="A0A1E5VYX1"/>
<name>A0A1E5VYX1_9POAL</name>
<reference evidence="2 3" key="1">
    <citation type="submission" date="2016-09" db="EMBL/GenBank/DDBJ databases">
        <title>The draft genome of Dichanthelium oligosanthes: A C3 panicoid grass species.</title>
        <authorList>
            <person name="Studer A.J."/>
            <person name="Schnable J.C."/>
            <person name="Brutnell T.P."/>
        </authorList>
    </citation>
    <scope>NUCLEOTIDE SEQUENCE [LARGE SCALE GENOMIC DNA]</scope>
    <source>
        <strain evidence="3">cv. Kellogg 1175</strain>
        <tissue evidence="2">Leaf</tissue>
    </source>
</reference>
<comment type="caution">
    <text evidence="2">The sequence shown here is derived from an EMBL/GenBank/DDBJ whole genome shotgun (WGS) entry which is preliminary data.</text>
</comment>
<accession>A0A1E5VYX1</accession>
<protein>
    <submittedName>
        <fullName evidence="2">Uncharacterized protein</fullName>
    </submittedName>
</protein>
<gene>
    <name evidence="2" type="ORF">BAE44_0008655</name>
</gene>
<organism evidence="2 3">
    <name type="scientific">Dichanthelium oligosanthes</name>
    <dbReference type="NCBI Taxonomy" id="888268"/>
    <lineage>
        <taxon>Eukaryota</taxon>
        <taxon>Viridiplantae</taxon>
        <taxon>Streptophyta</taxon>
        <taxon>Embryophyta</taxon>
        <taxon>Tracheophyta</taxon>
        <taxon>Spermatophyta</taxon>
        <taxon>Magnoliopsida</taxon>
        <taxon>Liliopsida</taxon>
        <taxon>Poales</taxon>
        <taxon>Poaceae</taxon>
        <taxon>PACMAD clade</taxon>
        <taxon>Panicoideae</taxon>
        <taxon>Panicodae</taxon>
        <taxon>Paniceae</taxon>
        <taxon>Dichantheliinae</taxon>
        <taxon>Dichanthelium</taxon>
    </lineage>
</organism>
<evidence type="ECO:0000313" key="3">
    <source>
        <dbReference type="Proteomes" id="UP000095767"/>
    </source>
</evidence>
<evidence type="ECO:0000256" key="1">
    <source>
        <dbReference type="SAM" id="MobiDB-lite"/>
    </source>
</evidence>
<sequence length="152" mass="16152">LAASRETNRDDHPIAPSAPLHEALRRRRPETMSPVEEQEETLRQAGEGTFSSGPTIPTSAAATCAGASWGCATRSQTPQGSGYARLLPPALPSCHLCRRYASQQAFWSSGPPSLDDRSICTQRAYICSSGLQSSRAAGAGAISPLECFIFQS</sequence>